<accession>A0ABQ1E2Z2</accession>
<comment type="caution">
    <text evidence="1">The sequence shown here is derived from an EMBL/GenBank/DDBJ whole genome shotgun (WGS) entry which is preliminary data.</text>
</comment>
<organism evidence="1 2">
    <name type="scientific">Butyricicoccus faecihominis</name>
    <dbReference type="NCBI Taxonomy" id="1712515"/>
    <lineage>
        <taxon>Bacteria</taxon>
        <taxon>Bacillati</taxon>
        <taxon>Bacillota</taxon>
        <taxon>Clostridia</taxon>
        <taxon>Eubacteriales</taxon>
        <taxon>Butyricicoccaceae</taxon>
        <taxon>Butyricicoccus</taxon>
    </lineage>
</organism>
<dbReference type="EMBL" id="BLYJ01000043">
    <property type="protein sequence ID" value="GFO89342.1"/>
    <property type="molecule type" value="Genomic_DNA"/>
</dbReference>
<keyword evidence="2" id="KW-1185">Reference proteome</keyword>
<dbReference type="RefSeq" id="WP_118730071.1">
    <property type="nucleotide sequence ID" value="NZ_BLYJ01000043.1"/>
</dbReference>
<dbReference type="Proteomes" id="UP000620147">
    <property type="component" value="Unassembled WGS sequence"/>
</dbReference>
<reference evidence="1 2" key="1">
    <citation type="submission" date="2020-06" db="EMBL/GenBank/DDBJ databases">
        <title>Characterization of fructooligosaccharide metabolism and fructooligosaccharide-degrading enzymes in human commensal butyrate producers.</title>
        <authorList>
            <person name="Tanno H."/>
            <person name="Fujii T."/>
            <person name="Hirano K."/>
            <person name="Maeno S."/>
            <person name="Tonozuka T."/>
            <person name="Sakamoto M."/>
            <person name="Ohkuma M."/>
            <person name="Tochio T."/>
            <person name="Endo A."/>
        </authorList>
    </citation>
    <scope>NUCLEOTIDE SEQUENCE [LARGE SCALE GENOMIC DNA]</scope>
    <source>
        <strain evidence="1 2">JCM 31056</strain>
    </source>
</reference>
<gene>
    <name evidence="1" type="ORF">BUFA31_25060</name>
</gene>
<evidence type="ECO:0000313" key="1">
    <source>
        <dbReference type="EMBL" id="GFO89342.1"/>
    </source>
</evidence>
<protein>
    <recommendedName>
        <fullName evidence="3">Aminoglycoside phosphotransferase domain-containing protein</fullName>
    </recommendedName>
</protein>
<name>A0ABQ1E2Z2_9FIRM</name>
<sequence length="160" mass="18404">MTAMNQNQLRAIFHYLKVPASAYDLGNNMRLGACETIEHTSQGWEVYATERGSKCAVKVFSNETDACYNLLYRMTHYCDIDKTLPNLTIRKLHSILVYLKVPEDLYNFSAGYFGTNCYSMEWTAQGWEVFFAVNGEKCDVTVFDSETDACLDLLYKVMHR</sequence>
<proteinExistence type="predicted"/>
<evidence type="ECO:0000313" key="2">
    <source>
        <dbReference type="Proteomes" id="UP000620147"/>
    </source>
</evidence>
<evidence type="ECO:0008006" key="3">
    <source>
        <dbReference type="Google" id="ProtNLM"/>
    </source>
</evidence>